<feature type="domain" description="C2H2-type" evidence="2">
    <location>
        <begin position="75"/>
        <end position="103"/>
    </location>
</feature>
<dbReference type="GO" id="GO:0008270">
    <property type="term" value="F:zinc ion binding"/>
    <property type="evidence" value="ECO:0007669"/>
    <property type="project" value="UniProtKB-KW"/>
</dbReference>
<dbReference type="SMART" id="SM00355">
    <property type="entry name" value="ZnF_C2H2"/>
    <property type="match status" value="2"/>
</dbReference>
<keyword evidence="4" id="KW-1185">Reference proteome</keyword>
<keyword evidence="1" id="KW-0479">Metal-binding</keyword>
<keyword evidence="1" id="KW-0863">Zinc-finger</keyword>
<dbReference type="Gene3D" id="3.30.160.60">
    <property type="entry name" value="Classic Zinc Finger"/>
    <property type="match status" value="1"/>
</dbReference>
<organism evidence="3 4">
    <name type="scientific">Hypholoma sublateritium (strain FD-334 SS-4)</name>
    <dbReference type="NCBI Taxonomy" id="945553"/>
    <lineage>
        <taxon>Eukaryota</taxon>
        <taxon>Fungi</taxon>
        <taxon>Dikarya</taxon>
        <taxon>Basidiomycota</taxon>
        <taxon>Agaricomycotina</taxon>
        <taxon>Agaricomycetes</taxon>
        <taxon>Agaricomycetidae</taxon>
        <taxon>Agaricales</taxon>
        <taxon>Agaricineae</taxon>
        <taxon>Strophariaceae</taxon>
        <taxon>Hypholoma</taxon>
    </lineage>
</organism>
<keyword evidence="1" id="KW-0862">Zinc</keyword>
<feature type="domain" description="C2H2-type" evidence="2">
    <location>
        <begin position="41"/>
        <end position="66"/>
    </location>
</feature>
<dbReference type="PROSITE" id="PS00028">
    <property type="entry name" value="ZINC_FINGER_C2H2_1"/>
    <property type="match status" value="1"/>
</dbReference>
<name>A0A0D2M1U3_HYPSF</name>
<dbReference type="Proteomes" id="UP000054270">
    <property type="component" value="Unassembled WGS sequence"/>
</dbReference>
<dbReference type="EMBL" id="KN817609">
    <property type="protein sequence ID" value="KJA17108.1"/>
    <property type="molecule type" value="Genomic_DNA"/>
</dbReference>
<evidence type="ECO:0000313" key="4">
    <source>
        <dbReference type="Proteomes" id="UP000054270"/>
    </source>
</evidence>
<evidence type="ECO:0000259" key="2">
    <source>
        <dbReference type="PROSITE" id="PS50157"/>
    </source>
</evidence>
<dbReference type="OrthoDB" id="3561125at2759"/>
<evidence type="ECO:0000313" key="3">
    <source>
        <dbReference type="EMBL" id="KJA17108.1"/>
    </source>
</evidence>
<protein>
    <recommendedName>
        <fullName evidence="2">C2H2-type domain-containing protein</fullName>
    </recommendedName>
</protein>
<evidence type="ECO:0000256" key="1">
    <source>
        <dbReference type="PROSITE-ProRule" id="PRU00042"/>
    </source>
</evidence>
<reference evidence="4" key="1">
    <citation type="submission" date="2014-04" db="EMBL/GenBank/DDBJ databases">
        <title>Evolutionary Origins and Diversification of the Mycorrhizal Mutualists.</title>
        <authorList>
            <consortium name="DOE Joint Genome Institute"/>
            <consortium name="Mycorrhizal Genomics Consortium"/>
            <person name="Kohler A."/>
            <person name="Kuo A."/>
            <person name="Nagy L.G."/>
            <person name="Floudas D."/>
            <person name="Copeland A."/>
            <person name="Barry K.W."/>
            <person name="Cichocki N."/>
            <person name="Veneault-Fourrey C."/>
            <person name="LaButti K."/>
            <person name="Lindquist E.A."/>
            <person name="Lipzen A."/>
            <person name="Lundell T."/>
            <person name="Morin E."/>
            <person name="Murat C."/>
            <person name="Riley R."/>
            <person name="Ohm R."/>
            <person name="Sun H."/>
            <person name="Tunlid A."/>
            <person name="Henrissat B."/>
            <person name="Grigoriev I.V."/>
            <person name="Hibbett D.S."/>
            <person name="Martin F."/>
        </authorList>
    </citation>
    <scope>NUCLEOTIDE SEQUENCE [LARGE SCALE GENOMIC DNA]</scope>
    <source>
        <strain evidence="4">FD-334 SS-4</strain>
    </source>
</reference>
<proteinExistence type="predicted"/>
<gene>
    <name evidence="3" type="ORF">HYPSUDRAFT_46747</name>
</gene>
<accession>A0A0D2M1U3</accession>
<dbReference type="PROSITE" id="PS50157">
    <property type="entry name" value="ZINC_FINGER_C2H2_2"/>
    <property type="match status" value="2"/>
</dbReference>
<sequence length="110" mass="12111">MSTESKTSPEFGSDANGYPPPVIVLEEYIPQDSTEAVPNRFKCSVGTCSHNFSSKQRLASHVNRFHPPHGQQIRHFCSQCGYSTTYKSDLARHRNSIHVAKSSSSVQGGT</sequence>
<dbReference type="AlphaFoldDB" id="A0A0D2M1U3"/>
<dbReference type="InterPro" id="IPR013087">
    <property type="entry name" value="Znf_C2H2_type"/>
</dbReference>